<name>A0A934WUK6_9FIRM</name>
<dbReference type="PROSITE" id="PS00198">
    <property type="entry name" value="4FE4S_FER_1"/>
    <property type="match status" value="2"/>
</dbReference>
<feature type="domain" description="4Fe-4S ferredoxin-type" evidence="8">
    <location>
        <begin position="217"/>
        <end position="239"/>
    </location>
</feature>
<dbReference type="InterPro" id="IPR017896">
    <property type="entry name" value="4Fe4S_Fe-S-bd"/>
</dbReference>
<dbReference type="PANTHER" id="PTHR24960:SF79">
    <property type="entry name" value="PHOTOSYSTEM I IRON-SULFUR CENTER"/>
    <property type="match status" value="1"/>
</dbReference>
<dbReference type="GO" id="GO:0046872">
    <property type="term" value="F:metal ion binding"/>
    <property type="evidence" value="ECO:0007669"/>
    <property type="project" value="UniProtKB-KW"/>
</dbReference>
<organism evidence="9 10">
    <name type="scientific">Ruminococcus difficilis</name>
    <dbReference type="NCBI Taxonomy" id="2763069"/>
    <lineage>
        <taxon>Bacteria</taxon>
        <taxon>Bacillati</taxon>
        <taxon>Bacillota</taxon>
        <taxon>Clostridia</taxon>
        <taxon>Eubacteriales</taxon>
        <taxon>Oscillospiraceae</taxon>
        <taxon>Ruminococcus</taxon>
    </lineage>
</organism>
<evidence type="ECO:0000256" key="1">
    <source>
        <dbReference type="ARBA" id="ARBA00001966"/>
    </source>
</evidence>
<evidence type="ECO:0000256" key="5">
    <source>
        <dbReference type="ARBA" id="ARBA00022723"/>
    </source>
</evidence>
<dbReference type="NCBIfam" id="NF038196">
    <property type="entry name" value="ferrodoxin_EFR1"/>
    <property type="match status" value="1"/>
</dbReference>
<evidence type="ECO:0000256" key="7">
    <source>
        <dbReference type="ARBA" id="ARBA00023014"/>
    </source>
</evidence>
<comment type="caution">
    <text evidence="9">The sequence shown here is derived from an EMBL/GenBank/DDBJ whole genome shotgun (WGS) entry which is preliminary data.</text>
</comment>
<evidence type="ECO:0000313" key="9">
    <source>
        <dbReference type="EMBL" id="MBK6090208.1"/>
    </source>
</evidence>
<feature type="domain" description="4Fe-4S ferredoxin-type" evidence="8">
    <location>
        <begin position="183"/>
        <end position="211"/>
    </location>
</feature>
<comment type="cofactor">
    <cofactor evidence="1">
        <name>[4Fe-4S] cluster</name>
        <dbReference type="ChEBI" id="CHEBI:49883"/>
    </cofactor>
</comment>
<dbReference type="Proteomes" id="UP000633365">
    <property type="component" value="Unassembled WGS sequence"/>
</dbReference>
<evidence type="ECO:0000256" key="4">
    <source>
        <dbReference type="ARBA" id="ARBA00022485"/>
    </source>
</evidence>
<keyword evidence="6" id="KW-0408">Iron</keyword>
<dbReference type="InterPro" id="IPR017900">
    <property type="entry name" value="4Fe4S_Fe_S_CS"/>
</dbReference>
<keyword evidence="7" id="KW-0411">Iron-sulfur</keyword>
<dbReference type="SUPFAM" id="SSF54862">
    <property type="entry name" value="4Fe-4S ferredoxins"/>
    <property type="match status" value="1"/>
</dbReference>
<dbReference type="Gene3D" id="3.30.70.20">
    <property type="match status" value="1"/>
</dbReference>
<dbReference type="SUPFAM" id="SSF52218">
    <property type="entry name" value="Flavoproteins"/>
    <property type="match status" value="1"/>
</dbReference>
<proteinExistence type="predicted"/>
<evidence type="ECO:0000313" key="10">
    <source>
        <dbReference type="Proteomes" id="UP000633365"/>
    </source>
</evidence>
<comment type="function">
    <text evidence="2">Ferredoxins are iron-sulfur proteins that transfer electrons in a wide variety of metabolic reactions.</text>
</comment>
<evidence type="ECO:0000256" key="6">
    <source>
        <dbReference type="ARBA" id="ARBA00023004"/>
    </source>
</evidence>
<dbReference type="AlphaFoldDB" id="A0A934WUK6"/>
<sequence length="252" mass="28152">MIGIYLSGIGNTKHCIERLVKLLDQSAKTIPLENRNIISEIKNNDTIILGYPTQFSNAPVMVRDFIKLNDIWGNKRVLCVTTMGAFSGDGAGCTARILKKKGAIILGGLQIHMPDSVCDSKMLKKSIEENRKIIFEADKKIEKAALDIQNGKYPQEGISFFSHIIGLFGQRLWFYNKTSHYSDKLKINDSCIGCGLCSQICPMNNITIENNKAVAGNMCTMCYRCISHCPQKAITLIGKAVQEQCQYDKYIK</sequence>
<keyword evidence="10" id="KW-1185">Reference proteome</keyword>
<dbReference type="InterPro" id="IPR047964">
    <property type="entry name" value="EFR1-like"/>
</dbReference>
<keyword evidence="4" id="KW-0004">4Fe-4S</keyword>
<reference evidence="9" key="1">
    <citation type="submission" date="2021-01" db="EMBL/GenBank/DDBJ databases">
        <title>Genome public.</title>
        <authorList>
            <person name="Liu C."/>
            <person name="Sun Q."/>
        </authorList>
    </citation>
    <scope>NUCLEOTIDE SEQUENCE</scope>
    <source>
        <strain evidence="9">M6</strain>
    </source>
</reference>
<accession>A0A934WUK6</accession>
<evidence type="ECO:0000256" key="2">
    <source>
        <dbReference type="ARBA" id="ARBA00003532"/>
    </source>
</evidence>
<dbReference type="PROSITE" id="PS51379">
    <property type="entry name" value="4FE4S_FER_2"/>
    <property type="match status" value="2"/>
</dbReference>
<dbReference type="EMBL" id="JAEQMG010000187">
    <property type="protein sequence ID" value="MBK6090208.1"/>
    <property type="molecule type" value="Genomic_DNA"/>
</dbReference>
<gene>
    <name evidence="9" type="ORF">JKK62_16420</name>
</gene>
<keyword evidence="5" id="KW-0479">Metal-binding</keyword>
<evidence type="ECO:0000256" key="3">
    <source>
        <dbReference type="ARBA" id="ARBA00013529"/>
    </source>
</evidence>
<dbReference type="InterPro" id="IPR050157">
    <property type="entry name" value="PSI_iron-sulfur_center"/>
</dbReference>
<evidence type="ECO:0000259" key="8">
    <source>
        <dbReference type="PROSITE" id="PS51379"/>
    </source>
</evidence>
<dbReference type="InterPro" id="IPR029039">
    <property type="entry name" value="Flavoprotein-like_sf"/>
</dbReference>
<dbReference type="GO" id="GO:0051539">
    <property type="term" value="F:4 iron, 4 sulfur cluster binding"/>
    <property type="evidence" value="ECO:0007669"/>
    <property type="project" value="UniProtKB-KW"/>
</dbReference>
<dbReference type="RefSeq" id="WP_201428880.1">
    <property type="nucleotide sequence ID" value="NZ_JAEQMG010000187.1"/>
</dbReference>
<protein>
    <recommendedName>
        <fullName evidence="3">Ferredoxin</fullName>
    </recommendedName>
</protein>
<dbReference type="PANTHER" id="PTHR24960">
    <property type="entry name" value="PHOTOSYSTEM I IRON-SULFUR CENTER-RELATED"/>
    <property type="match status" value="1"/>
</dbReference>
<dbReference type="Pfam" id="PF13187">
    <property type="entry name" value="Fer4_9"/>
    <property type="match status" value="1"/>
</dbReference>
<dbReference type="Gene3D" id="3.40.50.360">
    <property type="match status" value="1"/>
</dbReference>